<evidence type="ECO:0000313" key="2">
    <source>
        <dbReference type="EMBL" id="GHJ86561.1"/>
    </source>
</evidence>
<accession>A0A8H3YGC1</accession>
<comment type="caution">
    <text evidence="2">The sequence shown here is derived from an EMBL/GenBank/DDBJ whole genome shotgun (WGS) entry which is preliminary data.</text>
</comment>
<reference evidence="2" key="1">
    <citation type="submission" date="2020-07" db="EMBL/GenBank/DDBJ databases">
        <title>Draft Genome Sequence of a Deep-Sea Yeast, Naganishia (Cryptococcus) liquefaciens strain N6.</title>
        <authorList>
            <person name="Han Y.W."/>
            <person name="Kajitani R."/>
            <person name="Morimoto H."/>
            <person name="Parhat M."/>
            <person name="Tsubouchi H."/>
            <person name="Bakenova O."/>
            <person name="Ogata M."/>
            <person name="Argunhan B."/>
            <person name="Aoki R."/>
            <person name="Kajiwara S."/>
            <person name="Itoh T."/>
            <person name="Iwasaki H."/>
        </authorList>
    </citation>
    <scope>NUCLEOTIDE SEQUENCE</scope>
    <source>
        <strain evidence="2">N6</strain>
    </source>
</reference>
<dbReference type="AlphaFoldDB" id="A0A8H3YGC1"/>
<dbReference type="EMBL" id="BLZA01000019">
    <property type="protein sequence ID" value="GHJ86561.1"/>
    <property type="molecule type" value="Genomic_DNA"/>
</dbReference>
<feature type="domain" description="Protein CPL1-like" evidence="1">
    <location>
        <begin position="205"/>
        <end position="254"/>
    </location>
</feature>
<name>A0A8H3YGC1_9TREE</name>
<gene>
    <name evidence="2" type="ORF">NliqN6_2963</name>
</gene>
<organism evidence="2 3">
    <name type="scientific">Naganishia liquefaciens</name>
    <dbReference type="NCBI Taxonomy" id="104408"/>
    <lineage>
        <taxon>Eukaryota</taxon>
        <taxon>Fungi</taxon>
        <taxon>Dikarya</taxon>
        <taxon>Basidiomycota</taxon>
        <taxon>Agaricomycotina</taxon>
        <taxon>Tremellomycetes</taxon>
        <taxon>Filobasidiales</taxon>
        <taxon>Filobasidiaceae</taxon>
        <taxon>Naganishia</taxon>
    </lineage>
</organism>
<dbReference type="InterPro" id="IPR038955">
    <property type="entry name" value="PriA/CPL1_fungi"/>
</dbReference>
<protein>
    <recommendedName>
        <fullName evidence="1">Protein CPL1-like domain-containing protein</fullName>
    </recommendedName>
</protein>
<dbReference type="InterPro" id="IPR048661">
    <property type="entry name" value="CPL1-like"/>
</dbReference>
<proteinExistence type="predicted"/>
<dbReference type="Pfam" id="PF21671">
    <property type="entry name" value="CPL1-like"/>
    <property type="match status" value="1"/>
</dbReference>
<evidence type="ECO:0000259" key="1">
    <source>
        <dbReference type="Pfam" id="PF21671"/>
    </source>
</evidence>
<dbReference type="Proteomes" id="UP000620104">
    <property type="component" value="Unassembled WGS sequence"/>
</dbReference>
<dbReference type="PANTHER" id="PTHR35192:SF2">
    <property type="entry name" value="APPLE DOMAIN-CONTAINING PROTEIN"/>
    <property type="match status" value="1"/>
</dbReference>
<dbReference type="PANTHER" id="PTHR35192">
    <property type="entry name" value="PROTEIN, PUTATIVE-RELATED"/>
    <property type="match status" value="1"/>
</dbReference>
<evidence type="ECO:0000313" key="3">
    <source>
        <dbReference type="Proteomes" id="UP000620104"/>
    </source>
</evidence>
<dbReference type="OrthoDB" id="2560920at2759"/>
<sequence>MNQAPARATTSAPILASQAWGNRAARGTTVKIDLFNVETVSAVAAGSLARQSEVSTLRAHPMIAHLYTAGAMSVQTFLAGILGTHVPLTWIVRATMQESRSTAGPTASVAAMAPHAKRTMERQKENRFIAYLVRFGFPDRSREQELMLSIRRVLSTEYCSAGFCFSGSNASPTPTVKRQLVERGQVHQQLCAAGMVACPVQPKGYECINTWTDLEACGGCPGAVNKDGSPAGVDCTALPNVDVVSCVEGSCAIGELFEVSCNSLDVADVGIAILAACRAQSPAWLDLSM</sequence>
<keyword evidence="3" id="KW-1185">Reference proteome</keyword>